<dbReference type="EMBL" id="KN122131">
    <property type="protein sequence ID" value="KFO32772.1"/>
    <property type="molecule type" value="Genomic_DNA"/>
</dbReference>
<proteinExistence type="predicted"/>
<sequence length="89" mass="10274">MDGACDQRTRDALQCSVQLVIEITTNFQEAQRLKQQARGWLERQKILDQPEAEKAPKQLALEATSWPQRTPGPPRPRPSRKQRLRALIE</sequence>
<organism evidence="2 3">
    <name type="scientific">Fukomys damarensis</name>
    <name type="common">Damaraland mole rat</name>
    <name type="synonym">Cryptomys damarensis</name>
    <dbReference type="NCBI Taxonomy" id="885580"/>
    <lineage>
        <taxon>Eukaryota</taxon>
        <taxon>Metazoa</taxon>
        <taxon>Chordata</taxon>
        <taxon>Craniata</taxon>
        <taxon>Vertebrata</taxon>
        <taxon>Euteleostomi</taxon>
        <taxon>Mammalia</taxon>
        <taxon>Eutheria</taxon>
        <taxon>Euarchontoglires</taxon>
        <taxon>Glires</taxon>
        <taxon>Rodentia</taxon>
        <taxon>Hystricomorpha</taxon>
        <taxon>Bathyergidae</taxon>
        <taxon>Fukomys</taxon>
    </lineage>
</organism>
<dbReference type="AlphaFoldDB" id="A0A091DNZ0"/>
<dbReference type="Gene3D" id="6.10.250.720">
    <property type="match status" value="1"/>
</dbReference>
<evidence type="ECO:0000313" key="2">
    <source>
        <dbReference type="EMBL" id="KFO32772.1"/>
    </source>
</evidence>
<evidence type="ECO:0000313" key="3">
    <source>
        <dbReference type="Proteomes" id="UP000028990"/>
    </source>
</evidence>
<reference evidence="2 3" key="1">
    <citation type="submission" date="2013-11" db="EMBL/GenBank/DDBJ databases">
        <title>The Damaraland mole rat (Fukomys damarensis) genome and evolution of African mole rats.</title>
        <authorList>
            <person name="Gladyshev V.N."/>
            <person name="Fang X."/>
        </authorList>
    </citation>
    <scope>NUCLEOTIDE SEQUENCE [LARGE SCALE GENOMIC DNA]</scope>
    <source>
        <tissue evidence="2">Liver</tissue>
    </source>
</reference>
<feature type="region of interest" description="Disordered" evidence="1">
    <location>
        <begin position="62"/>
        <end position="89"/>
    </location>
</feature>
<evidence type="ECO:0000256" key="1">
    <source>
        <dbReference type="SAM" id="MobiDB-lite"/>
    </source>
</evidence>
<protein>
    <submittedName>
        <fullName evidence="2">Major vault protein</fullName>
    </submittedName>
</protein>
<dbReference type="Proteomes" id="UP000028990">
    <property type="component" value="Unassembled WGS sequence"/>
</dbReference>
<dbReference type="PANTHER" id="PTHR14165">
    <property type="entry name" value="MAJOR VAULT PROTEIN"/>
    <property type="match status" value="1"/>
</dbReference>
<gene>
    <name evidence="2" type="ORF">H920_05794</name>
</gene>
<feature type="compositionally biased region" description="Basic residues" evidence="1">
    <location>
        <begin position="77"/>
        <end position="89"/>
    </location>
</feature>
<keyword evidence="3" id="KW-1185">Reference proteome</keyword>
<name>A0A091DNZ0_FUKDA</name>
<dbReference type="GO" id="GO:0005737">
    <property type="term" value="C:cytoplasm"/>
    <property type="evidence" value="ECO:0007669"/>
    <property type="project" value="TreeGrafter"/>
</dbReference>
<dbReference type="GO" id="GO:0005634">
    <property type="term" value="C:nucleus"/>
    <property type="evidence" value="ECO:0007669"/>
    <property type="project" value="TreeGrafter"/>
</dbReference>
<accession>A0A091DNZ0</accession>
<dbReference type="PANTHER" id="PTHR14165:SF3">
    <property type="entry name" value="MAJOR VAULT PROTEIN"/>
    <property type="match status" value="1"/>
</dbReference>
<dbReference type="InterPro" id="IPR039059">
    <property type="entry name" value="MVP"/>
</dbReference>